<dbReference type="AlphaFoldDB" id="A0A8H4ES59"/>
<accession>A0A8H4ES59</accession>
<evidence type="ECO:0000313" key="3">
    <source>
        <dbReference type="Proteomes" id="UP000439903"/>
    </source>
</evidence>
<reference evidence="2 3" key="1">
    <citation type="journal article" date="2019" name="Environ. Microbiol.">
        <title>At the nexus of three kingdoms: the genome of the mycorrhizal fungus Gigaspora margarita provides insights into plant, endobacterial and fungal interactions.</title>
        <authorList>
            <person name="Venice F."/>
            <person name="Ghignone S."/>
            <person name="Salvioli di Fossalunga A."/>
            <person name="Amselem J."/>
            <person name="Novero M."/>
            <person name="Xianan X."/>
            <person name="Sedzielewska Toro K."/>
            <person name="Morin E."/>
            <person name="Lipzen A."/>
            <person name="Grigoriev I.V."/>
            <person name="Henrissat B."/>
            <person name="Martin F.M."/>
            <person name="Bonfante P."/>
        </authorList>
    </citation>
    <scope>NUCLEOTIDE SEQUENCE [LARGE SCALE GENOMIC DNA]</scope>
    <source>
        <strain evidence="2 3">BEG34</strain>
    </source>
</reference>
<protein>
    <submittedName>
        <fullName evidence="2">Uncharacterized protein</fullName>
    </submittedName>
</protein>
<feature type="chain" id="PRO_5034178085" evidence="1">
    <location>
        <begin position="25"/>
        <end position="102"/>
    </location>
</feature>
<gene>
    <name evidence="2" type="ORF">F8M41_003998</name>
</gene>
<feature type="signal peptide" evidence="1">
    <location>
        <begin position="1"/>
        <end position="24"/>
    </location>
</feature>
<evidence type="ECO:0000256" key="1">
    <source>
        <dbReference type="SAM" id="SignalP"/>
    </source>
</evidence>
<dbReference type="EMBL" id="WTPW01000137">
    <property type="protein sequence ID" value="KAF0543500.1"/>
    <property type="molecule type" value="Genomic_DNA"/>
</dbReference>
<organism evidence="2 3">
    <name type="scientific">Gigaspora margarita</name>
    <dbReference type="NCBI Taxonomy" id="4874"/>
    <lineage>
        <taxon>Eukaryota</taxon>
        <taxon>Fungi</taxon>
        <taxon>Fungi incertae sedis</taxon>
        <taxon>Mucoromycota</taxon>
        <taxon>Glomeromycotina</taxon>
        <taxon>Glomeromycetes</taxon>
        <taxon>Diversisporales</taxon>
        <taxon>Gigasporaceae</taxon>
        <taxon>Gigaspora</taxon>
    </lineage>
</organism>
<sequence>MKTFVIRFILVVAMCILRLQHVKADDVTCNIISGCSGCGDKYQCYSGNRMYNCPDPITSCNCPSQCDIYEKNCASCDSQYSPGTWTQCYECFCIGCNFSYNF</sequence>
<name>A0A8H4ES59_GIGMA</name>
<comment type="caution">
    <text evidence="2">The sequence shown here is derived from an EMBL/GenBank/DDBJ whole genome shotgun (WGS) entry which is preliminary data.</text>
</comment>
<keyword evidence="3" id="KW-1185">Reference proteome</keyword>
<keyword evidence="1" id="KW-0732">Signal</keyword>
<evidence type="ECO:0000313" key="2">
    <source>
        <dbReference type="EMBL" id="KAF0543500.1"/>
    </source>
</evidence>
<dbReference type="Proteomes" id="UP000439903">
    <property type="component" value="Unassembled WGS sequence"/>
</dbReference>
<proteinExistence type="predicted"/>